<accession>A0A6M8UGB8</accession>
<dbReference type="RefSeq" id="WP_173634400.1">
    <property type="nucleotide sequence ID" value="NZ_CP054212.1"/>
</dbReference>
<keyword evidence="2" id="KW-1185">Reference proteome</keyword>
<protein>
    <submittedName>
        <fullName evidence="1">Uncharacterized protein</fullName>
    </submittedName>
</protein>
<proteinExistence type="predicted"/>
<dbReference type="EMBL" id="CP054212">
    <property type="protein sequence ID" value="QKJ87457.1"/>
    <property type="molecule type" value="Genomic_DNA"/>
</dbReference>
<dbReference type="Proteomes" id="UP000505325">
    <property type="component" value="Chromosome"/>
</dbReference>
<sequence length="83" mass="9264">MKNYPGGYDSLSLRELLDSVVISHVSKAISPEKMSVAERQRDLQFVKESLVQCAHFIRSVIEDSEGEYLIGAGSAESYKRDKA</sequence>
<evidence type="ECO:0000313" key="2">
    <source>
        <dbReference type="Proteomes" id="UP000505325"/>
    </source>
</evidence>
<dbReference type="AlphaFoldDB" id="A0A6M8UGB8"/>
<name>A0A6M8UGB8_9GAMM</name>
<organism evidence="1 2">
    <name type="scientific">Paramixta manurensis</name>
    <dbReference type="NCBI Taxonomy" id="2740817"/>
    <lineage>
        <taxon>Bacteria</taxon>
        <taxon>Pseudomonadati</taxon>
        <taxon>Pseudomonadota</taxon>
        <taxon>Gammaproteobacteria</taxon>
        <taxon>Enterobacterales</taxon>
        <taxon>Erwiniaceae</taxon>
        <taxon>Paramixta</taxon>
    </lineage>
</organism>
<evidence type="ECO:0000313" key="1">
    <source>
        <dbReference type="EMBL" id="QKJ87457.1"/>
    </source>
</evidence>
<dbReference type="KEGG" id="pmak:PMPD1_2515"/>
<reference evidence="1 2" key="1">
    <citation type="submission" date="2020-06" db="EMBL/GenBank/DDBJ databases">
        <title>Genome sequence of Paramixta manurensis strain PD-1.</title>
        <authorList>
            <person name="Lee C.W."/>
            <person name="Kim J."/>
        </authorList>
    </citation>
    <scope>NUCLEOTIDE SEQUENCE [LARGE SCALE GENOMIC DNA]</scope>
    <source>
        <strain evidence="1 2">PD-1</strain>
    </source>
</reference>
<gene>
    <name evidence="1" type="ORF">PMPD1_2515</name>
</gene>